<dbReference type="EMBL" id="CP000251">
    <property type="protein sequence ID" value="ABC81830.1"/>
    <property type="molecule type" value="Genomic_DNA"/>
</dbReference>
<gene>
    <name evidence="3" type="ordered locus">Adeh_2060</name>
</gene>
<proteinExistence type="predicted"/>
<evidence type="ECO:0000313" key="3">
    <source>
        <dbReference type="EMBL" id="ABC81830.1"/>
    </source>
</evidence>
<feature type="signal peptide" evidence="2">
    <location>
        <begin position="1"/>
        <end position="19"/>
    </location>
</feature>
<dbReference type="RefSeq" id="WP_011421112.1">
    <property type="nucleotide sequence ID" value="NC_007760.1"/>
</dbReference>
<dbReference type="AlphaFoldDB" id="Q2IJK2"/>
<dbReference type="OrthoDB" id="9908837at2"/>
<sequence>MVRSLLALALLATSLPARAGDDGRRPVMPRLGLASSRSALVAQAPAPAASRQPSLEEPEGELRRQAPVCPPEVCQLQASSLPEQSGPLYRASRTDLVLGILSRAPIPAISTVAGYIANANLRVDFRPGEPGGTPGAHGWGKVMVTLRWKLDAENKPHD</sequence>
<dbReference type="HOGENOM" id="CLU_1665779_0_0_7"/>
<evidence type="ECO:0000256" key="2">
    <source>
        <dbReference type="SAM" id="SignalP"/>
    </source>
</evidence>
<feature type="chain" id="PRO_5004209719" evidence="2">
    <location>
        <begin position="20"/>
        <end position="158"/>
    </location>
</feature>
<protein>
    <submittedName>
        <fullName evidence="3">Uncharacterized protein</fullName>
    </submittedName>
</protein>
<reference evidence="3" key="1">
    <citation type="submission" date="2006-01" db="EMBL/GenBank/DDBJ databases">
        <title>Complete sequence of Anaeromyxobacter dehalogenans 2CP-C.</title>
        <authorList>
            <consortium name="US DOE Joint Genome Institute"/>
            <person name="Copeland A."/>
            <person name="Lucas S."/>
            <person name="Lapidus A."/>
            <person name="Barry K."/>
            <person name="Detter J.C."/>
            <person name="Glavina T."/>
            <person name="Hammon N."/>
            <person name="Israni S."/>
            <person name="Pitluck S."/>
            <person name="Brettin T."/>
            <person name="Bruce D."/>
            <person name="Han C."/>
            <person name="Tapia R."/>
            <person name="Gilna P."/>
            <person name="Kiss H."/>
            <person name="Schmutz J."/>
            <person name="Larimer F."/>
            <person name="Land M."/>
            <person name="Kyrpides N."/>
            <person name="Anderson I."/>
            <person name="Sanford R.A."/>
            <person name="Ritalahti K.M."/>
            <person name="Thomas H.S."/>
            <person name="Kirby J.R."/>
            <person name="Zhulin I.B."/>
            <person name="Loeffler F.E."/>
            <person name="Richardson P."/>
        </authorList>
    </citation>
    <scope>NUCLEOTIDE SEQUENCE</scope>
    <source>
        <strain evidence="3">2CP-C</strain>
    </source>
</reference>
<dbReference type="KEGG" id="ade:Adeh_2060"/>
<feature type="region of interest" description="Disordered" evidence="1">
    <location>
        <begin position="42"/>
        <end position="67"/>
    </location>
</feature>
<dbReference type="Proteomes" id="UP000001935">
    <property type="component" value="Chromosome"/>
</dbReference>
<accession>Q2IJK2</accession>
<name>Q2IJK2_ANADE</name>
<keyword evidence="2" id="KW-0732">Signal</keyword>
<evidence type="ECO:0000313" key="4">
    <source>
        <dbReference type="Proteomes" id="UP000001935"/>
    </source>
</evidence>
<feature type="compositionally biased region" description="Low complexity" evidence="1">
    <location>
        <begin position="42"/>
        <end position="55"/>
    </location>
</feature>
<organism evidence="3 4">
    <name type="scientific">Anaeromyxobacter dehalogenans (strain 2CP-C)</name>
    <dbReference type="NCBI Taxonomy" id="290397"/>
    <lineage>
        <taxon>Bacteria</taxon>
        <taxon>Pseudomonadati</taxon>
        <taxon>Myxococcota</taxon>
        <taxon>Myxococcia</taxon>
        <taxon>Myxococcales</taxon>
        <taxon>Cystobacterineae</taxon>
        <taxon>Anaeromyxobacteraceae</taxon>
        <taxon>Anaeromyxobacter</taxon>
    </lineage>
</organism>
<evidence type="ECO:0000256" key="1">
    <source>
        <dbReference type="SAM" id="MobiDB-lite"/>
    </source>
</evidence>